<evidence type="ECO:0000256" key="3">
    <source>
        <dbReference type="ARBA" id="ARBA00022737"/>
    </source>
</evidence>
<protein>
    <recommendedName>
        <fullName evidence="6">C2 domain-containing protein</fullName>
    </recommendedName>
</protein>
<feature type="domain" description="C2" evidence="6">
    <location>
        <begin position="394"/>
        <end position="521"/>
    </location>
</feature>
<gene>
    <name evidence="7" type="ORF">g.1559</name>
</gene>
<feature type="non-terminal residue" evidence="7">
    <location>
        <position position="1"/>
    </location>
</feature>
<organism evidence="7">
    <name type="scientific">Clastoptera arizonana</name>
    <name type="common">Arizona spittle bug</name>
    <dbReference type="NCBI Taxonomy" id="38151"/>
    <lineage>
        <taxon>Eukaryota</taxon>
        <taxon>Metazoa</taxon>
        <taxon>Ecdysozoa</taxon>
        <taxon>Arthropoda</taxon>
        <taxon>Hexapoda</taxon>
        <taxon>Insecta</taxon>
        <taxon>Pterygota</taxon>
        <taxon>Neoptera</taxon>
        <taxon>Paraneoptera</taxon>
        <taxon>Hemiptera</taxon>
        <taxon>Auchenorrhyncha</taxon>
        <taxon>Cercopoidea</taxon>
        <taxon>Clastopteridae</taxon>
        <taxon>Clastoptera</taxon>
    </lineage>
</organism>
<name>A0A1B6E252_9HEMI</name>
<sequence>STTQRKCTLSPAWNERLIFTEAFPPLFQNLKIAILSEKHIIASHHISLTDLTCGMIEDFSPTFGPSFLHLYTAEDLYRGSLLISIETKILIASKQIKCIKGVICKAVDPLKETLYWKMKHFLCFAIVYEVSMLDKKVSLNNNFYITLNFGESFDDSALKTDDYPSVIIKDGEYCWLPIAERKPCLFSISSLPDTKRRMFLSNTLLSLGKPLASSIKEAELLLSADHIIEANNSLETALNTFQDACKEESFKLPKGSTPLDNNRAKMLFKKMNDMVYHISNCHTFEDKLQAAKYCVKELSFLAVDPQDALPKVQLLLWSKSKLIARCSILAKDVIYANHEKRRGQFCGKLSTQEFKAYKNNNFAGVIDVYLWLGPWTENTHCFKNLPDGFQESIQSSELTRFLSYSGRQALVCCCYIYQGQLEPKWAIDGLYNCFARVFIHNNCVKTKVVSSTLNPIWTELLILPVNVYPDVEYMKMHPPSLTLEVCHQGNKRNISLLGRVNIQPNIRLYDDSESKEYFEWFDIVKDNKVNGRVLCRFEVIEKSESSKLKLGEDMFEKLLDSGDGVPLPDIIAPKMVSCRLEIQFWGMREKLFRSNFNKIKIILSIGPLLTSPKDELRDKKSLNFNDPLYVYDLVLPELKLYSLPLVVQVVDVTFVSSIYIGTYVERNIYKYYLKLPEKHVWDAFNAYKKCSLNTLDDQNI</sequence>
<dbReference type="SUPFAM" id="SSF49562">
    <property type="entry name" value="C2 domain (Calcium/lipid-binding domain, CaLB)"/>
    <property type="match status" value="2"/>
</dbReference>
<accession>A0A1B6E252</accession>
<dbReference type="EMBL" id="GEDC01005327">
    <property type="protein sequence ID" value="JAS31971.1"/>
    <property type="molecule type" value="Transcribed_RNA"/>
</dbReference>
<dbReference type="SMART" id="SM00239">
    <property type="entry name" value="C2"/>
    <property type="match status" value="1"/>
</dbReference>
<dbReference type="PROSITE" id="PS50004">
    <property type="entry name" value="C2"/>
    <property type="match status" value="1"/>
</dbReference>
<dbReference type="InterPro" id="IPR035892">
    <property type="entry name" value="C2_domain_sf"/>
</dbReference>
<evidence type="ECO:0000259" key="6">
    <source>
        <dbReference type="PROSITE" id="PS50004"/>
    </source>
</evidence>
<dbReference type="InterPro" id="IPR000008">
    <property type="entry name" value="C2_dom"/>
</dbReference>
<evidence type="ECO:0000256" key="2">
    <source>
        <dbReference type="ARBA" id="ARBA00022692"/>
    </source>
</evidence>
<keyword evidence="4" id="KW-1133">Transmembrane helix</keyword>
<dbReference type="PANTHER" id="PTHR12546:SF60">
    <property type="entry name" value="MISFIRE, ISOFORM F"/>
    <property type="match status" value="1"/>
</dbReference>
<evidence type="ECO:0000256" key="5">
    <source>
        <dbReference type="ARBA" id="ARBA00023136"/>
    </source>
</evidence>
<proteinExistence type="predicted"/>
<evidence type="ECO:0000256" key="1">
    <source>
        <dbReference type="ARBA" id="ARBA00004167"/>
    </source>
</evidence>
<reference evidence="7" key="1">
    <citation type="submission" date="2015-12" db="EMBL/GenBank/DDBJ databases">
        <title>De novo transcriptome assembly of four potential Pierce s Disease insect vectors from Arizona vineyards.</title>
        <authorList>
            <person name="Tassone E.E."/>
        </authorList>
    </citation>
    <scope>NUCLEOTIDE SEQUENCE</scope>
</reference>
<keyword evidence="5" id="KW-0472">Membrane</keyword>
<evidence type="ECO:0000256" key="4">
    <source>
        <dbReference type="ARBA" id="ARBA00022989"/>
    </source>
</evidence>
<feature type="non-terminal residue" evidence="7">
    <location>
        <position position="700"/>
    </location>
</feature>
<dbReference type="InterPro" id="IPR037721">
    <property type="entry name" value="Ferlin"/>
</dbReference>
<dbReference type="Pfam" id="PF00168">
    <property type="entry name" value="C2"/>
    <property type="match status" value="2"/>
</dbReference>
<dbReference type="GO" id="GO:0007009">
    <property type="term" value="P:plasma membrane organization"/>
    <property type="evidence" value="ECO:0007669"/>
    <property type="project" value="TreeGrafter"/>
</dbReference>
<dbReference type="Pfam" id="PF08150">
    <property type="entry name" value="FerB"/>
    <property type="match status" value="1"/>
</dbReference>
<keyword evidence="2" id="KW-0812">Transmembrane</keyword>
<keyword evidence="3" id="KW-0677">Repeat</keyword>
<dbReference type="Gene3D" id="2.60.40.150">
    <property type="entry name" value="C2 domain"/>
    <property type="match status" value="1"/>
</dbReference>
<dbReference type="InterPro" id="IPR012561">
    <property type="entry name" value="Ferlin_B-domain"/>
</dbReference>
<evidence type="ECO:0000313" key="7">
    <source>
        <dbReference type="EMBL" id="JAS31971.1"/>
    </source>
</evidence>
<dbReference type="SMART" id="SM01201">
    <property type="entry name" value="FerB"/>
    <property type="match status" value="1"/>
</dbReference>
<dbReference type="GO" id="GO:0016020">
    <property type="term" value="C:membrane"/>
    <property type="evidence" value="ECO:0007669"/>
    <property type="project" value="UniProtKB-SubCell"/>
</dbReference>
<dbReference type="AlphaFoldDB" id="A0A1B6E252"/>
<comment type="subcellular location">
    <subcellularLocation>
        <location evidence="1">Membrane</location>
        <topology evidence="1">Single-pass membrane protein</topology>
    </subcellularLocation>
</comment>
<dbReference type="PANTHER" id="PTHR12546">
    <property type="entry name" value="FER-1-LIKE"/>
    <property type="match status" value="1"/>
</dbReference>